<reference evidence="3 4" key="1">
    <citation type="submission" date="2023-07" db="EMBL/GenBank/DDBJ databases">
        <title>Sequencing the genomes of 1000 actinobacteria strains.</title>
        <authorList>
            <person name="Klenk H.-P."/>
        </authorList>
    </citation>
    <scope>NUCLEOTIDE SEQUENCE [LARGE SCALE GENOMIC DNA]</scope>
    <source>
        <strain evidence="3 4">DSM 19515</strain>
    </source>
</reference>
<keyword evidence="3" id="KW-0418">Kinase</keyword>
<dbReference type="GO" id="GO:0004798">
    <property type="term" value="F:dTMP kinase activity"/>
    <property type="evidence" value="ECO:0007669"/>
    <property type="project" value="UniProtKB-EC"/>
</dbReference>
<dbReference type="InterPro" id="IPR027417">
    <property type="entry name" value="P-loop_NTPase"/>
</dbReference>
<dbReference type="Pfam" id="PF02223">
    <property type="entry name" value="Thymidylate_kin"/>
    <property type="match status" value="1"/>
</dbReference>
<feature type="domain" description="Thymidylate kinase-like" evidence="2">
    <location>
        <begin position="8"/>
        <end position="149"/>
    </location>
</feature>
<comment type="caution">
    <text evidence="3">The sequence shown here is derived from an EMBL/GenBank/DDBJ whole genome shotgun (WGS) entry which is preliminary data.</text>
</comment>
<dbReference type="InterPro" id="IPR030476">
    <property type="entry name" value="Pentaxin_CS"/>
</dbReference>
<keyword evidence="3" id="KW-0808">Transferase</keyword>
<gene>
    <name evidence="3" type="ORF">J2S45_001467</name>
</gene>
<protein>
    <submittedName>
        <fullName evidence="3">dTMP kinase</fullName>
        <ecNumber evidence="3">2.7.4.9</ecNumber>
    </submittedName>
</protein>
<dbReference type="EMBL" id="JAUSQL010000001">
    <property type="protein sequence ID" value="MDP9832788.1"/>
    <property type="molecule type" value="Genomic_DNA"/>
</dbReference>
<keyword evidence="4" id="KW-1185">Reference proteome</keyword>
<organism evidence="3 4">
    <name type="scientific">Trueperella abortisuis</name>
    <dbReference type="NCBI Taxonomy" id="445930"/>
    <lineage>
        <taxon>Bacteria</taxon>
        <taxon>Bacillati</taxon>
        <taxon>Actinomycetota</taxon>
        <taxon>Actinomycetes</taxon>
        <taxon>Actinomycetales</taxon>
        <taxon>Actinomycetaceae</taxon>
        <taxon>Trueperella</taxon>
    </lineage>
</organism>
<name>A0ABT9PJD6_9ACTO</name>
<dbReference type="PROSITE" id="PS00289">
    <property type="entry name" value="PTX_1"/>
    <property type="match status" value="1"/>
</dbReference>
<dbReference type="InterPro" id="IPR039430">
    <property type="entry name" value="Thymidylate_kin-like_dom"/>
</dbReference>
<evidence type="ECO:0000313" key="3">
    <source>
        <dbReference type="EMBL" id="MDP9832788.1"/>
    </source>
</evidence>
<evidence type="ECO:0000259" key="2">
    <source>
        <dbReference type="Pfam" id="PF02223"/>
    </source>
</evidence>
<dbReference type="SUPFAM" id="SSF52540">
    <property type="entry name" value="P-loop containing nucleoside triphosphate hydrolases"/>
    <property type="match status" value="1"/>
</dbReference>
<dbReference type="PANTHER" id="PTHR10344:SF1">
    <property type="entry name" value="THYMIDYLATE KINASE"/>
    <property type="match status" value="1"/>
</dbReference>
<dbReference type="Proteomes" id="UP001230145">
    <property type="component" value="Unassembled WGS sequence"/>
</dbReference>
<sequence>MEGRIIVFEGIYSLGKSTQIRNLSAELARRGIEHVCTSWNSSALLSEWMLEQRIAGRLHGSVLTLLELADFAERWFGQIEPLWRSGVHVIADRYLYTAVARGLVRGVEWDQTVIQGLLALGPRPDLTFLFQAAPQVSLERRLRTERSMQGYVSGSDFLNTGTVEENYVEYQSRIAETYGLLVQDAVCIDASCSQSQVWERVKQESLRILDPDV</sequence>
<evidence type="ECO:0000256" key="1">
    <source>
        <dbReference type="ARBA" id="ARBA00009776"/>
    </source>
</evidence>
<proteinExistence type="inferred from homology"/>
<evidence type="ECO:0000313" key="4">
    <source>
        <dbReference type="Proteomes" id="UP001230145"/>
    </source>
</evidence>
<accession>A0ABT9PJD6</accession>
<dbReference type="Gene3D" id="3.40.50.300">
    <property type="entry name" value="P-loop containing nucleotide triphosphate hydrolases"/>
    <property type="match status" value="1"/>
</dbReference>
<comment type="similarity">
    <text evidence="1">Belongs to the thymidylate kinase family.</text>
</comment>
<dbReference type="PANTHER" id="PTHR10344">
    <property type="entry name" value="THYMIDYLATE KINASE"/>
    <property type="match status" value="1"/>
</dbReference>
<dbReference type="EC" id="2.7.4.9" evidence="3"/>